<dbReference type="EMBL" id="FNUE01000001">
    <property type="protein sequence ID" value="SEE24132.1"/>
    <property type="molecule type" value="Genomic_DNA"/>
</dbReference>
<feature type="transmembrane region" description="Helical" evidence="2">
    <location>
        <begin position="6"/>
        <end position="24"/>
    </location>
</feature>
<organism evidence="4 5">
    <name type="scientific">Polaribacter dokdonensis DSW-5</name>
    <dbReference type="NCBI Taxonomy" id="1300348"/>
    <lineage>
        <taxon>Bacteria</taxon>
        <taxon>Pseudomonadati</taxon>
        <taxon>Bacteroidota</taxon>
        <taxon>Flavobacteriia</taxon>
        <taxon>Flavobacteriales</taxon>
        <taxon>Flavobacteriaceae</taxon>
    </lineage>
</organism>
<evidence type="ECO:0000256" key="2">
    <source>
        <dbReference type="SAM" id="Phobius"/>
    </source>
</evidence>
<dbReference type="SUPFAM" id="SSF49785">
    <property type="entry name" value="Galactose-binding domain-like"/>
    <property type="match status" value="1"/>
</dbReference>
<keyword evidence="2" id="KW-0812">Transmembrane</keyword>
<proteinExistence type="inferred from homology"/>
<dbReference type="PANTHER" id="PTHR13194">
    <property type="entry name" value="COMPLEX I INTERMEDIATE-ASSOCIATED PROTEIN 30"/>
    <property type="match status" value="1"/>
</dbReference>
<protein>
    <submittedName>
        <fullName evidence="4">Complex I intermediate-associated protein 30 (CIA30)</fullName>
    </submittedName>
</protein>
<evidence type="ECO:0000259" key="3">
    <source>
        <dbReference type="Pfam" id="PF08547"/>
    </source>
</evidence>
<dbReference type="Gene3D" id="2.60.120.430">
    <property type="entry name" value="Galactose-binding lectin"/>
    <property type="match status" value="1"/>
</dbReference>
<dbReference type="Pfam" id="PF08547">
    <property type="entry name" value="CIA30"/>
    <property type="match status" value="1"/>
</dbReference>
<feature type="domain" description="NADH:ubiquinone oxidoreductase intermediate-associated protein 30" evidence="3">
    <location>
        <begin position="22"/>
        <end position="172"/>
    </location>
</feature>
<dbReference type="InterPro" id="IPR013857">
    <property type="entry name" value="NADH-UbQ_OxRdtase-assoc_prot30"/>
</dbReference>
<keyword evidence="5" id="KW-1185">Reference proteome</keyword>
<comment type="similarity">
    <text evidence="1">Belongs to the CIA30 family.</text>
</comment>
<keyword evidence="2" id="KW-0472">Membrane</keyword>
<accession>A0A1H5H826</accession>
<dbReference type="InterPro" id="IPR039131">
    <property type="entry name" value="NDUFAF1"/>
</dbReference>
<dbReference type="PANTHER" id="PTHR13194:SF19">
    <property type="entry name" value="NAD(P)-BINDING ROSSMANN-FOLD SUPERFAMILY PROTEIN"/>
    <property type="match status" value="1"/>
</dbReference>
<comment type="caution">
    <text evidence="4">The sequence shown here is derived from an EMBL/GenBank/DDBJ whole genome shotgun (WGS) entry which is preliminary data.</text>
</comment>
<evidence type="ECO:0000256" key="1">
    <source>
        <dbReference type="ARBA" id="ARBA00007884"/>
    </source>
</evidence>
<keyword evidence="2" id="KW-1133">Transmembrane helix</keyword>
<reference evidence="4 5" key="1">
    <citation type="submission" date="2016-10" db="EMBL/GenBank/DDBJ databases">
        <authorList>
            <person name="Varghese N."/>
            <person name="Submissions S."/>
        </authorList>
    </citation>
    <scope>NUCLEOTIDE SEQUENCE [LARGE SCALE GENOMIC DNA]</scope>
    <source>
        <strain evidence="4 5">DSW-5</strain>
    </source>
</reference>
<gene>
    <name evidence="4" type="ORF">SAMN05444353_1358</name>
</gene>
<name>A0A1H5H826_9FLAO</name>
<sequence>MIKSLVYVLILYFMGSSSYMLFNFSKDTNISAWKIVDDVVMGGRSNGSFKLNENGNGLFYGEISLKNNGGFSSVRYSFNKIDISAYTKVVLRIKGDGKEYQFRVKDDNSQYYSFIKKFDTTGDWQTIEIPFEEMYPAFRGRKLNIQNFSSTTLAQIAFLIGNKKEEVFQLEIDQIYLQ</sequence>
<dbReference type="RefSeq" id="WP_231658695.1">
    <property type="nucleotide sequence ID" value="NZ_FNUE01000001.1"/>
</dbReference>
<dbReference type="Proteomes" id="UP000183071">
    <property type="component" value="Unassembled WGS sequence"/>
</dbReference>
<dbReference type="InterPro" id="IPR008979">
    <property type="entry name" value="Galactose-bd-like_sf"/>
</dbReference>
<evidence type="ECO:0000313" key="4">
    <source>
        <dbReference type="EMBL" id="SEE24132.1"/>
    </source>
</evidence>
<evidence type="ECO:0000313" key="5">
    <source>
        <dbReference type="Proteomes" id="UP000183071"/>
    </source>
</evidence>